<protein>
    <submittedName>
        <fullName evidence="2">DUF5320 domain-containing protein</fullName>
    </submittedName>
</protein>
<evidence type="ECO:0000313" key="2">
    <source>
        <dbReference type="EMBL" id="MBT4870502.1"/>
    </source>
</evidence>
<comment type="caution">
    <text evidence="2">The sequence shown here is derived from an EMBL/GenBank/DDBJ whole genome shotgun (WGS) entry which is preliminary data.</text>
</comment>
<feature type="region of interest" description="Disordered" evidence="1">
    <location>
        <begin position="1"/>
        <end position="34"/>
    </location>
</feature>
<dbReference type="Pfam" id="PF17253">
    <property type="entry name" value="DUF5320"/>
    <property type="match status" value="1"/>
</dbReference>
<sequence length="34" mass="3652">MIIHNVKVKNMPNKNGTGPEGKGSKTGRKKGNCK</sequence>
<dbReference type="AlphaFoldDB" id="A0A8T5GF24"/>
<organism evidence="2 3">
    <name type="scientific">Candidatus Iainarchaeum sp</name>
    <dbReference type="NCBI Taxonomy" id="3101447"/>
    <lineage>
        <taxon>Archaea</taxon>
        <taxon>Candidatus Iainarchaeota</taxon>
        <taxon>Candidatus Iainarchaeia</taxon>
        <taxon>Candidatus Iainarchaeales</taxon>
        <taxon>Candidatus Iainarchaeaceae</taxon>
        <taxon>Candidatus Iainarchaeum</taxon>
    </lineage>
</organism>
<dbReference type="EMBL" id="JABJNZ010000039">
    <property type="protein sequence ID" value="MBT4870502.1"/>
    <property type="molecule type" value="Genomic_DNA"/>
</dbReference>
<dbReference type="InterPro" id="IPR035205">
    <property type="entry name" value="DUF5320"/>
</dbReference>
<evidence type="ECO:0000313" key="3">
    <source>
        <dbReference type="Proteomes" id="UP000722459"/>
    </source>
</evidence>
<name>A0A8T5GF24_9ARCH</name>
<gene>
    <name evidence="2" type="ORF">HON47_02930</name>
</gene>
<evidence type="ECO:0000256" key="1">
    <source>
        <dbReference type="SAM" id="MobiDB-lite"/>
    </source>
</evidence>
<dbReference type="Proteomes" id="UP000722459">
    <property type="component" value="Unassembled WGS sequence"/>
</dbReference>
<accession>A0A8T5GF24</accession>
<reference evidence="2" key="1">
    <citation type="journal article" date="2021" name="ISME J.">
        <title>Mercury methylation by metabolically versatile and cosmopolitan marine bacteria.</title>
        <authorList>
            <person name="Lin H."/>
            <person name="Ascher D.B."/>
            <person name="Myung Y."/>
            <person name="Lamborg C.H."/>
            <person name="Hallam S.J."/>
            <person name="Gionfriddo C.M."/>
            <person name="Holt K.E."/>
            <person name="Moreau J.W."/>
        </authorList>
    </citation>
    <scope>NUCLEOTIDE SEQUENCE</scope>
    <source>
        <strain evidence="2">SI075_bin30</strain>
    </source>
</reference>
<feature type="compositionally biased region" description="Basic residues" evidence="1">
    <location>
        <begin position="25"/>
        <end position="34"/>
    </location>
</feature>
<proteinExistence type="predicted"/>